<dbReference type="OrthoDB" id="2316728at2759"/>
<name>A0A0C9WBB4_9AGAM</name>
<feature type="signal peptide" evidence="1">
    <location>
        <begin position="1"/>
        <end position="20"/>
    </location>
</feature>
<sequence>MVSLKASVLTALSFVALSTATCSYSNQGNHYELYVFNGVDCSGTDFQYLYGSKCECRNLNSQMEDNVYSFAYTASTGVNVYTEYDCTGVSVGESGGDWLDRETIHRNIKSFWLGC</sequence>
<feature type="chain" id="PRO_5002205246" evidence="1">
    <location>
        <begin position="21"/>
        <end position="115"/>
    </location>
</feature>
<dbReference type="Proteomes" id="UP000053820">
    <property type="component" value="Unassembled WGS sequence"/>
</dbReference>
<evidence type="ECO:0000256" key="1">
    <source>
        <dbReference type="SAM" id="SignalP"/>
    </source>
</evidence>
<dbReference type="AlphaFoldDB" id="A0A0C9WBB4"/>
<evidence type="ECO:0000313" key="3">
    <source>
        <dbReference type="Proteomes" id="UP000053820"/>
    </source>
</evidence>
<protein>
    <submittedName>
        <fullName evidence="2">Uncharacterized protein</fullName>
    </submittedName>
</protein>
<gene>
    <name evidence="2" type="ORF">HYDPIDRAFT_116312</name>
</gene>
<organism evidence="2 3">
    <name type="scientific">Hydnomerulius pinastri MD-312</name>
    <dbReference type="NCBI Taxonomy" id="994086"/>
    <lineage>
        <taxon>Eukaryota</taxon>
        <taxon>Fungi</taxon>
        <taxon>Dikarya</taxon>
        <taxon>Basidiomycota</taxon>
        <taxon>Agaricomycotina</taxon>
        <taxon>Agaricomycetes</taxon>
        <taxon>Agaricomycetidae</taxon>
        <taxon>Boletales</taxon>
        <taxon>Boletales incertae sedis</taxon>
        <taxon>Leucogyrophana</taxon>
    </lineage>
</organism>
<keyword evidence="3" id="KW-1185">Reference proteome</keyword>
<proteinExistence type="predicted"/>
<evidence type="ECO:0000313" key="2">
    <source>
        <dbReference type="EMBL" id="KIJ61066.1"/>
    </source>
</evidence>
<dbReference type="HOGENOM" id="CLU_135746_0_0_1"/>
<reference evidence="2 3" key="1">
    <citation type="submission" date="2014-04" db="EMBL/GenBank/DDBJ databases">
        <title>Evolutionary Origins and Diversification of the Mycorrhizal Mutualists.</title>
        <authorList>
            <consortium name="DOE Joint Genome Institute"/>
            <consortium name="Mycorrhizal Genomics Consortium"/>
            <person name="Kohler A."/>
            <person name="Kuo A."/>
            <person name="Nagy L.G."/>
            <person name="Floudas D."/>
            <person name="Copeland A."/>
            <person name="Barry K.W."/>
            <person name="Cichocki N."/>
            <person name="Veneault-Fourrey C."/>
            <person name="LaButti K."/>
            <person name="Lindquist E.A."/>
            <person name="Lipzen A."/>
            <person name="Lundell T."/>
            <person name="Morin E."/>
            <person name="Murat C."/>
            <person name="Riley R."/>
            <person name="Ohm R."/>
            <person name="Sun H."/>
            <person name="Tunlid A."/>
            <person name="Henrissat B."/>
            <person name="Grigoriev I.V."/>
            <person name="Hibbett D.S."/>
            <person name="Martin F."/>
        </authorList>
    </citation>
    <scope>NUCLEOTIDE SEQUENCE [LARGE SCALE GENOMIC DNA]</scope>
    <source>
        <strain evidence="2 3">MD-312</strain>
    </source>
</reference>
<dbReference type="EMBL" id="KN839865">
    <property type="protein sequence ID" value="KIJ61066.1"/>
    <property type="molecule type" value="Genomic_DNA"/>
</dbReference>
<accession>A0A0C9WBB4</accession>
<keyword evidence="1" id="KW-0732">Signal</keyword>